<comment type="subunit">
    <text evidence="2 4">Homodimer.</text>
</comment>
<dbReference type="EMBL" id="KK914362">
    <property type="protein sequence ID" value="KDP38448.1"/>
    <property type="molecule type" value="Genomic_DNA"/>
</dbReference>
<organism evidence="5 6">
    <name type="scientific">Jatropha curcas</name>
    <name type="common">Barbados nut</name>
    <dbReference type="NCBI Taxonomy" id="180498"/>
    <lineage>
        <taxon>Eukaryota</taxon>
        <taxon>Viridiplantae</taxon>
        <taxon>Streptophyta</taxon>
        <taxon>Embryophyta</taxon>
        <taxon>Tracheophyta</taxon>
        <taxon>Spermatophyta</taxon>
        <taxon>Magnoliopsida</taxon>
        <taxon>eudicotyledons</taxon>
        <taxon>Gunneridae</taxon>
        <taxon>Pentapetalae</taxon>
        <taxon>rosids</taxon>
        <taxon>fabids</taxon>
        <taxon>Malpighiales</taxon>
        <taxon>Euphorbiaceae</taxon>
        <taxon>Crotonoideae</taxon>
        <taxon>Jatropheae</taxon>
        <taxon>Jatropha</taxon>
    </lineage>
</organism>
<dbReference type="STRING" id="180498.A0A067KTY7"/>
<dbReference type="PANTHER" id="PTHR21495">
    <property type="entry name" value="NUCLEOPORIN-RELATED"/>
    <property type="match status" value="1"/>
</dbReference>
<proteinExistence type="inferred from homology"/>
<dbReference type="InterPro" id="IPR044859">
    <property type="entry name" value="Allene_oxi_cyc_Dirigent"/>
</dbReference>
<evidence type="ECO:0000256" key="1">
    <source>
        <dbReference type="ARBA" id="ARBA00010746"/>
    </source>
</evidence>
<dbReference type="InterPro" id="IPR004265">
    <property type="entry name" value="Dirigent"/>
</dbReference>
<protein>
    <recommendedName>
        <fullName evidence="4">Dirigent protein</fullName>
    </recommendedName>
</protein>
<comment type="function">
    <text evidence="4">Dirigent proteins impart stereoselectivity on the phenoxy radical-coupling reaction, yielding optically active lignans from two molecules of coniferyl alcohol in the biosynthesis of lignans, flavonolignans, and alkaloids and thus plays a central role in plant secondary metabolism.</text>
</comment>
<dbReference type="AlphaFoldDB" id="A0A067KTY7"/>
<keyword evidence="6" id="KW-1185">Reference proteome</keyword>
<gene>
    <name evidence="5" type="ORF">JCGZ_04373</name>
</gene>
<dbReference type="GO" id="GO:0009699">
    <property type="term" value="P:phenylpropanoid biosynthetic process"/>
    <property type="evidence" value="ECO:0007669"/>
    <property type="project" value="UniProtKB-ARBA"/>
</dbReference>
<evidence type="ECO:0000256" key="2">
    <source>
        <dbReference type="ARBA" id="ARBA00011738"/>
    </source>
</evidence>
<accession>A0A067KTY7</accession>
<evidence type="ECO:0000313" key="5">
    <source>
        <dbReference type="EMBL" id="KDP38448.1"/>
    </source>
</evidence>
<dbReference type="GO" id="GO:0048046">
    <property type="term" value="C:apoplast"/>
    <property type="evidence" value="ECO:0007669"/>
    <property type="project" value="UniProtKB-SubCell"/>
</dbReference>
<comment type="similarity">
    <text evidence="1 4">Belongs to the plant dirigent protein family.</text>
</comment>
<dbReference type="Proteomes" id="UP000027138">
    <property type="component" value="Unassembled WGS sequence"/>
</dbReference>
<sequence>MMRCRIVFCVAVFLAILLVILLSFLSPSPIPHKSSSRSWFALSLYIQQPQIPSSNVHPAAQSNPGAFIFHRILTEGPENTSRTIGKAQGFIIPIQHFADSAFNIIHLTFDTPRYSGTLSAQAKHIAHKDREELEVVGGTGYFAFARGLAVFTQTDGLLTSDVDAAYQIKLQLRFPDRSQTIPV</sequence>
<keyword evidence="4" id="KW-0052">Apoplast</keyword>
<dbReference type="OrthoDB" id="1859279at2759"/>
<keyword evidence="3 4" id="KW-0964">Secreted</keyword>
<evidence type="ECO:0000256" key="3">
    <source>
        <dbReference type="ARBA" id="ARBA00022525"/>
    </source>
</evidence>
<evidence type="ECO:0000313" key="6">
    <source>
        <dbReference type="Proteomes" id="UP000027138"/>
    </source>
</evidence>
<name>A0A067KTY7_JATCU</name>
<dbReference type="Gene3D" id="2.40.480.10">
    <property type="entry name" value="Allene oxide cyclase-like"/>
    <property type="match status" value="1"/>
</dbReference>
<dbReference type="Pfam" id="PF03018">
    <property type="entry name" value="Dirigent"/>
    <property type="match status" value="1"/>
</dbReference>
<evidence type="ECO:0000256" key="4">
    <source>
        <dbReference type="RuleBase" id="RU363099"/>
    </source>
</evidence>
<reference evidence="5 6" key="1">
    <citation type="journal article" date="2014" name="PLoS ONE">
        <title>Global Analysis of Gene Expression Profiles in Physic Nut (Jatropha curcas L.) Seedlings Exposed to Salt Stress.</title>
        <authorList>
            <person name="Zhang L."/>
            <person name="Zhang C."/>
            <person name="Wu P."/>
            <person name="Chen Y."/>
            <person name="Li M."/>
            <person name="Jiang H."/>
            <person name="Wu G."/>
        </authorList>
    </citation>
    <scope>NUCLEOTIDE SEQUENCE [LARGE SCALE GENOMIC DNA]</scope>
    <source>
        <strain evidence="6">cv. GZQX0401</strain>
        <tissue evidence="5">Young leaves</tissue>
    </source>
</reference>
<comment type="subcellular location">
    <subcellularLocation>
        <location evidence="4">Secreted</location>
        <location evidence="4">Extracellular space</location>
        <location evidence="4">Apoplast</location>
    </subcellularLocation>
</comment>
<dbReference type="KEGG" id="jcu:105633727"/>